<comment type="subcellular location">
    <subcellularLocation>
        <location evidence="1">Endoplasmic reticulum membrane</location>
        <topology evidence="1">Multi-pass membrane protein</topology>
    </subcellularLocation>
</comment>
<evidence type="ECO:0000256" key="5">
    <source>
        <dbReference type="ARBA" id="ARBA00022824"/>
    </source>
</evidence>
<feature type="coiled-coil region" evidence="10">
    <location>
        <begin position="34"/>
        <end position="87"/>
    </location>
</feature>
<dbReference type="FunCoup" id="A0A7M7MYP4">
    <property type="interactions" value="826"/>
</dbReference>
<dbReference type="KEGG" id="spu:115919298"/>
<feature type="transmembrane region" description="Helical" evidence="11">
    <location>
        <begin position="138"/>
        <end position="162"/>
    </location>
</feature>
<evidence type="ECO:0000256" key="1">
    <source>
        <dbReference type="ARBA" id="ARBA00004477"/>
    </source>
</evidence>
<dbReference type="GO" id="GO:0005789">
    <property type="term" value="C:endoplasmic reticulum membrane"/>
    <property type="evidence" value="ECO:0007669"/>
    <property type="project" value="UniProtKB-SubCell"/>
</dbReference>
<dbReference type="GeneID" id="115919298"/>
<evidence type="ECO:0000256" key="6">
    <source>
        <dbReference type="ARBA" id="ARBA00022989"/>
    </source>
</evidence>
<dbReference type="GO" id="GO:0043495">
    <property type="term" value="F:protein-membrane adaptor activity"/>
    <property type="evidence" value="ECO:0000318"/>
    <property type="project" value="GO_Central"/>
</dbReference>
<evidence type="ECO:0000256" key="10">
    <source>
        <dbReference type="SAM" id="Coils"/>
    </source>
</evidence>
<dbReference type="GO" id="GO:0043529">
    <property type="term" value="C:GET complex"/>
    <property type="evidence" value="ECO:0000318"/>
    <property type="project" value="GO_Central"/>
</dbReference>
<evidence type="ECO:0000256" key="4">
    <source>
        <dbReference type="ARBA" id="ARBA00022692"/>
    </source>
</evidence>
<evidence type="ECO:0000256" key="2">
    <source>
        <dbReference type="ARBA" id="ARBA00010799"/>
    </source>
</evidence>
<dbReference type="AlphaFoldDB" id="A0A7M7MYP4"/>
<sequence length="182" mass="20733">MSSSIAVFVLIYVAIVHTYRLYIPAISKLILKKLKLVSAQNEDKRKALQDLLDQQSEIDMKEEFAKYAKIERKIIKLKEELKSLKKSQVATRFTVSWGITLALNTIYSIFMIGLIWSYRYEPVILLEEEWAWPFGRILAFPCGIPGAVGITAWLAVCSAMVARLQGSVQYFFLGERTSSKTS</sequence>
<dbReference type="PANTHER" id="PTHR42650">
    <property type="entry name" value="TAIL-ANCHORED PROTEIN INSERTION RECEPTOR WRB"/>
    <property type="match status" value="1"/>
</dbReference>
<dbReference type="OrthoDB" id="69461at2759"/>
<keyword evidence="13" id="KW-1185">Reference proteome</keyword>
<evidence type="ECO:0000313" key="12">
    <source>
        <dbReference type="EnsemblMetazoa" id="XP_030828578"/>
    </source>
</evidence>
<dbReference type="InterPro" id="IPR028945">
    <property type="entry name" value="Get1"/>
</dbReference>
<keyword evidence="6 11" id="KW-1133">Transmembrane helix</keyword>
<dbReference type="OMA" id="ICWILVC"/>
<evidence type="ECO:0000256" key="7">
    <source>
        <dbReference type="ARBA" id="ARBA00023136"/>
    </source>
</evidence>
<proteinExistence type="inferred from homology"/>
<dbReference type="RefSeq" id="XP_030828578.1">
    <property type="nucleotide sequence ID" value="XM_030972718.1"/>
</dbReference>
<accession>A0A7M7MYP4</accession>
<dbReference type="Gene3D" id="1.10.287.660">
    <property type="entry name" value="Helix hairpin bin"/>
    <property type="match status" value="1"/>
</dbReference>
<protein>
    <recommendedName>
        <fullName evidence="3">Guided entry of tail-anchored proteins factor 1</fullName>
    </recommendedName>
    <alternativeName>
        <fullName evidence="8">Tail-anchored protein insertion receptor WRB</fullName>
    </alternativeName>
    <alternativeName>
        <fullName evidence="9">Tryptophan-rich basic protein</fullName>
    </alternativeName>
</protein>
<keyword evidence="7 11" id="KW-0472">Membrane</keyword>
<organism evidence="12 13">
    <name type="scientific">Strongylocentrotus purpuratus</name>
    <name type="common">Purple sea urchin</name>
    <dbReference type="NCBI Taxonomy" id="7668"/>
    <lineage>
        <taxon>Eukaryota</taxon>
        <taxon>Metazoa</taxon>
        <taxon>Echinodermata</taxon>
        <taxon>Eleutherozoa</taxon>
        <taxon>Echinozoa</taxon>
        <taxon>Echinoidea</taxon>
        <taxon>Euechinoidea</taxon>
        <taxon>Echinacea</taxon>
        <taxon>Camarodonta</taxon>
        <taxon>Echinidea</taxon>
        <taxon>Strongylocentrotidae</taxon>
        <taxon>Strongylocentrotus</taxon>
    </lineage>
</organism>
<comment type="similarity">
    <text evidence="2">Belongs to the WRB/GET1 family.</text>
</comment>
<dbReference type="InParanoid" id="A0A7M7MYP4"/>
<dbReference type="Pfam" id="PF04420">
    <property type="entry name" value="CHD5"/>
    <property type="match status" value="1"/>
</dbReference>
<dbReference type="GO" id="GO:0071816">
    <property type="term" value="P:tail-anchored membrane protein insertion into ER membrane"/>
    <property type="evidence" value="ECO:0000318"/>
    <property type="project" value="GO_Central"/>
</dbReference>
<feature type="transmembrane region" description="Helical" evidence="11">
    <location>
        <begin position="6"/>
        <end position="23"/>
    </location>
</feature>
<keyword evidence="5" id="KW-0256">Endoplasmic reticulum</keyword>
<reference evidence="12" key="2">
    <citation type="submission" date="2021-01" db="UniProtKB">
        <authorList>
            <consortium name="EnsemblMetazoa"/>
        </authorList>
    </citation>
    <scope>IDENTIFICATION</scope>
</reference>
<name>A0A7M7MYP4_STRPU</name>
<dbReference type="PANTHER" id="PTHR42650:SF1">
    <property type="entry name" value="GUIDED ENTRY OF TAIL-ANCHORED PROTEINS FACTOR 1"/>
    <property type="match status" value="1"/>
</dbReference>
<evidence type="ECO:0000256" key="3">
    <source>
        <dbReference type="ARBA" id="ARBA00017951"/>
    </source>
</evidence>
<evidence type="ECO:0000313" key="13">
    <source>
        <dbReference type="Proteomes" id="UP000007110"/>
    </source>
</evidence>
<dbReference type="EnsemblMetazoa" id="XM_030972718">
    <property type="protein sequence ID" value="XP_030828578"/>
    <property type="gene ID" value="LOC115919298"/>
</dbReference>
<dbReference type="Proteomes" id="UP000007110">
    <property type="component" value="Unassembled WGS sequence"/>
</dbReference>
<dbReference type="InterPro" id="IPR029012">
    <property type="entry name" value="Helix_hairpin_bin_sf"/>
</dbReference>
<evidence type="ECO:0000256" key="8">
    <source>
        <dbReference type="ARBA" id="ARBA00032437"/>
    </source>
</evidence>
<keyword evidence="4 11" id="KW-0812">Transmembrane</keyword>
<keyword evidence="10" id="KW-0175">Coiled coil</keyword>
<evidence type="ECO:0000256" key="11">
    <source>
        <dbReference type="SAM" id="Phobius"/>
    </source>
</evidence>
<feature type="transmembrane region" description="Helical" evidence="11">
    <location>
        <begin position="95"/>
        <end position="118"/>
    </location>
</feature>
<evidence type="ECO:0000256" key="9">
    <source>
        <dbReference type="ARBA" id="ARBA00033006"/>
    </source>
</evidence>
<reference evidence="13" key="1">
    <citation type="submission" date="2015-02" db="EMBL/GenBank/DDBJ databases">
        <title>Genome sequencing for Strongylocentrotus purpuratus.</title>
        <authorList>
            <person name="Murali S."/>
            <person name="Liu Y."/>
            <person name="Vee V."/>
            <person name="English A."/>
            <person name="Wang M."/>
            <person name="Skinner E."/>
            <person name="Han Y."/>
            <person name="Muzny D.M."/>
            <person name="Worley K.C."/>
            <person name="Gibbs R.A."/>
        </authorList>
    </citation>
    <scope>NUCLEOTIDE SEQUENCE</scope>
</reference>